<accession>A0ABY4FE48</accession>
<dbReference type="NCBIfam" id="TIGR04183">
    <property type="entry name" value="Por_Secre_tail"/>
    <property type="match status" value="1"/>
</dbReference>
<dbReference type="InterPro" id="IPR024079">
    <property type="entry name" value="MetalloPept_cat_dom_sf"/>
</dbReference>
<dbReference type="Gene3D" id="2.60.40.10">
    <property type="entry name" value="Immunoglobulins"/>
    <property type="match status" value="1"/>
</dbReference>
<keyword evidence="3" id="KW-0378">Hydrolase</keyword>
<dbReference type="CDD" id="cd00102">
    <property type="entry name" value="IPT"/>
    <property type="match status" value="1"/>
</dbReference>
<dbReference type="SUPFAM" id="SSF81296">
    <property type="entry name" value="E set domains"/>
    <property type="match status" value="1"/>
</dbReference>
<feature type="domain" description="Peptidase M10 metallopeptidase" evidence="6">
    <location>
        <begin position="430"/>
        <end position="500"/>
    </location>
</feature>
<dbReference type="InterPro" id="IPR001818">
    <property type="entry name" value="Pept_M10_metallopeptidase"/>
</dbReference>
<dbReference type="InterPro" id="IPR002909">
    <property type="entry name" value="IPT_dom"/>
</dbReference>
<evidence type="ECO:0000313" key="10">
    <source>
        <dbReference type="Proteomes" id="UP000831785"/>
    </source>
</evidence>
<evidence type="ECO:0000256" key="2">
    <source>
        <dbReference type="ARBA" id="ARBA00022723"/>
    </source>
</evidence>
<feature type="domain" description="IPT/TIG" evidence="7">
    <location>
        <begin position="212"/>
        <end position="307"/>
    </location>
</feature>
<dbReference type="Gene3D" id="3.40.390.10">
    <property type="entry name" value="Collagenase (Catalytic Domain)"/>
    <property type="match status" value="1"/>
</dbReference>
<reference evidence="9 10" key="1">
    <citation type="submission" date="2022-04" db="EMBL/GenBank/DDBJ databases">
        <title>Hymenobacter sp. isolated from the air.</title>
        <authorList>
            <person name="Won M."/>
            <person name="Lee C.-M."/>
            <person name="Woen H.-Y."/>
            <person name="Kwon S.-W."/>
        </authorList>
    </citation>
    <scope>NUCLEOTIDE SEQUENCE [LARGE SCALE GENOMIC DNA]</scope>
    <source>
        <strain evidence="10">5116 S-27</strain>
    </source>
</reference>
<dbReference type="RefSeq" id="WP_244721189.1">
    <property type="nucleotide sequence ID" value="NZ_CP095049.1"/>
</dbReference>
<feature type="chain" id="PRO_5045425238" evidence="5">
    <location>
        <begin position="28"/>
        <end position="702"/>
    </location>
</feature>
<keyword evidence="1" id="KW-0645">Protease</keyword>
<evidence type="ECO:0000256" key="3">
    <source>
        <dbReference type="ARBA" id="ARBA00022801"/>
    </source>
</evidence>
<dbReference type="EMBL" id="CP095049">
    <property type="protein sequence ID" value="UOQ54391.1"/>
    <property type="molecule type" value="Genomic_DNA"/>
</dbReference>
<evidence type="ECO:0000259" key="7">
    <source>
        <dbReference type="Pfam" id="PF01833"/>
    </source>
</evidence>
<dbReference type="Pfam" id="PF18962">
    <property type="entry name" value="Por_Secre_tail"/>
    <property type="match status" value="1"/>
</dbReference>
<dbReference type="Proteomes" id="UP000831785">
    <property type="component" value="Chromosome"/>
</dbReference>
<evidence type="ECO:0000259" key="8">
    <source>
        <dbReference type="Pfam" id="PF18962"/>
    </source>
</evidence>
<evidence type="ECO:0000256" key="5">
    <source>
        <dbReference type="SAM" id="SignalP"/>
    </source>
</evidence>
<protein>
    <submittedName>
        <fullName evidence="9">T9SS type A sorting domain-containing protein</fullName>
    </submittedName>
</protein>
<sequence length="702" mass="75469">MKLWSTLRRWAAGLLVLSCLPAVPARAQVEESEGHCLMLPVEPAERARQSRLVVEGEVLDARSFWDASHRRIFTAHQIRVYSVLKGTAPTTLTLLTEGGQVELDEQRLTNTLQLQPGEQGVFFLRPATFAGTAPGGALWTPYASAQGFIRYDLTDASATEPFRRYPLIGAGFYAELTAALGQPRRVMQPNPTLRQAQLRRSQPVVAAKGQAPVISTLSPTTVPAGIDGVLTISGSGFEAVRGAGKVEFRNADDGGASFVQPQPTDYLSWTDTQIRVRVPSYSTTGNPAGTGTLRVTTASGLQVQSSTTLIVPYALTNVQAQNSSTIVRPNHVNQNGEGGYTFRFEPNFVSNQPAAAAFERALVTGWRCRTGINWIIGAPRTTTTTGSDGENSVGFDKGNELPERVLGRTTSYYKGCTNGNGTISFQVSEIDMQFDDGVSWQYGSGLPSLTQFDFETVVLHELGHAQQLNHVITAAAVMYFGVGQGRTNRTLTANDQTGARRVLRTRSFPAAGCGPSPMLPAPLTKVAAAVVSGLGAEVTWTTRAECLVSGFVVERAADTTAWQAVATVAAGAAGNSYRVVDAQPLPGLSYYRLRVRRPDGNLDNVAPLLVQDGTGSREALQIYPNPVTGNQLQFLFTGTVESTLSLFIYDAVGRRYVPQGVTSRAGTNSLSINVASLRPGWYVLRWRDQGGNSGSANFVKLN</sequence>
<feature type="signal peptide" evidence="5">
    <location>
        <begin position="1"/>
        <end position="27"/>
    </location>
</feature>
<keyword evidence="10" id="KW-1185">Reference proteome</keyword>
<keyword evidence="4" id="KW-0862">Zinc</keyword>
<dbReference type="InterPro" id="IPR026444">
    <property type="entry name" value="Secre_tail"/>
</dbReference>
<name>A0ABY4FE48_9BACT</name>
<feature type="domain" description="Secretion system C-terminal sorting" evidence="8">
    <location>
        <begin position="622"/>
        <end position="691"/>
    </location>
</feature>
<dbReference type="SUPFAM" id="SSF55486">
    <property type="entry name" value="Metalloproteases ('zincins'), catalytic domain"/>
    <property type="match status" value="1"/>
</dbReference>
<evidence type="ECO:0000313" key="9">
    <source>
        <dbReference type="EMBL" id="UOQ54391.1"/>
    </source>
</evidence>
<dbReference type="InterPro" id="IPR013783">
    <property type="entry name" value="Ig-like_fold"/>
</dbReference>
<evidence type="ECO:0000256" key="1">
    <source>
        <dbReference type="ARBA" id="ARBA00022670"/>
    </source>
</evidence>
<keyword evidence="5" id="KW-0732">Signal</keyword>
<organism evidence="9 10">
    <name type="scientific">Hymenobacter cellulosivorans</name>
    <dbReference type="NCBI Taxonomy" id="2932249"/>
    <lineage>
        <taxon>Bacteria</taxon>
        <taxon>Pseudomonadati</taxon>
        <taxon>Bacteroidota</taxon>
        <taxon>Cytophagia</taxon>
        <taxon>Cytophagales</taxon>
        <taxon>Hymenobacteraceae</taxon>
        <taxon>Hymenobacter</taxon>
    </lineage>
</organism>
<gene>
    <name evidence="9" type="ORF">MUN80_06425</name>
</gene>
<proteinExistence type="predicted"/>
<dbReference type="Pfam" id="PF00413">
    <property type="entry name" value="Peptidase_M10"/>
    <property type="match status" value="1"/>
</dbReference>
<keyword evidence="2" id="KW-0479">Metal-binding</keyword>
<dbReference type="Pfam" id="PF01833">
    <property type="entry name" value="TIG"/>
    <property type="match status" value="1"/>
</dbReference>
<dbReference type="InterPro" id="IPR014756">
    <property type="entry name" value="Ig_E-set"/>
</dbReference>
<evidence type="ECO:0000256" key="4">
    <source>
        <dbReference type="ARBA" id="ARBA00022833"/>
    </source>
</evidence>
<evidence type="ECO:0000259" key="6">
    <source>
        <dbReference type="Pfam" id="PF00413"/>
    </source>
</evidence>